<evidence type="ECO:0000256" key="3">
    <source>
        <dbReference type="ARBA" id="ARBA00022490"/>
    </source>
</evidence>
<evidence type="ECO:0000256" key="9">
    <source>
        <dbReference type="ARBA" id="ARBA00042052"/>
    </source>
</evidence>
<name>A0A495ABK1_9BACI</name>
<evidence type="ECO:0000313" key="14">
    <source>
        <dbReference type="EMBL" id="RKQ37386.1"/>
    </source>
</evidence>
<dbReference type="PANTHER" id="PTHR11941:SF27">
    <property type="entry name" value="ETHYLMALONYL-COA DECARBOXYLASE"/>
    <property type="match status" value="1"/>
</dbReference>
<comment type="catalytic activity">
    <reaction evidence="5">
        <text>(2S)-ethylmalonyl-CoA + H(+) = butanoyl-CoA + CO2</text>
        <dbReference type="Rhea" id="RHEA:32131"/>
        <dbReference type="ChEBI" id="CHEBI:15378"/>
        <dbReference type="ChEBI" id="CHEBI:16526"/>
        <dbReference type="ChEBI" id="CHEBI:57371"/>
        <dbReference type="ChEBI" id="CHEBI:60909"/>
        <dbReference type="EC" id="4.1.1.94"/>
    </reaction>
    <physiologicalReaction direction="left-to-right" evidence="5">
        <dbReference type="Rhea" id="RHEA:32132"/>
    </physiologicalReaction>
</comment>
<reference evidence="14 15" key="1">
    <citation type="journal article" date="2016" name="Int. J. Syst. Evol. Microbiol.">
        <title>Oceanobacillus halophilus sp. nov., a novel moderately halophilic bacterium from a hypersaline lake.</title>
        <authorList>
            <person name="Amoozegar M.A."/>
            <person name="Bagheri M."/>
            <person name="Makhdoumi A."/>
            <person name="Nikou M.M."/>
            <person name="Fazeli S.A.S."/>
            <person name="Schumann P."/>
            <person name="Sproer C."/>
            <person name="Sanchez-Porro C."/>
            <person name="Ventosa A."/>
        </authorList>
    </citation>
    <scope>NUCLEOTIDE SEQUENCE [LARGE SCALE GENOMIC DNA]</scope>
    <source>
        <strain evidence="14 15">DSM 23996</strain>
    </source>
</reference>
<comment type="function">
    <text evidence="12">Decarboxylates ethylmalonyl-CoA, a potentially toxic metabolite, to form butyryl-CoA, suggesting it might be involved in metabolite proofreading. Acts preferentially on (S)-ethylmalonyl-CoA but also has some activity on the (R)-isomer. Also has methylmalonyl-CoA decarboxylase activity at lower level.</text>
</comment>
<dbReference type="AlphaFoldDB" id="A0A495ABK1"/>
<keyword evidence="4" id="KW-0456">Lyase</keyword>
<keyword evidence="3" id="KW-0963">Cytoplasm</keyword>
<keyword evidence="14" id="KW-0413">Isomerase</keyword>
<evidence type="ECO:0000256" key="12">
    <source>
        <dbReference type="ARBA" id="ARBA00056546"/>
    </source>
</evidence>
<gene>
    <name evidence="14" type="ORF">D8M06_00860</name>
</gene>
<dbReference type="GO" id="GO:0016853">
    <property type="term" value="F:isomerase activity"/>
    <property type="evidence" value="ECO:0007669"/>
    <property type="project" value="UniProtKB-KW"/>
</dbReference>
<dbReference type="EC" id="4.1.1.94" evidence="7"/>
<dbReference type="GO" id="GO:0006635">
    <property type="term" value="P:fatty acid beta-oxidation"/>
    <property type="evidence" value="ECO:0007669"/>
    <property type="project" value="TreeGrafter"/>
</dbReference>
<evidence type="ECO:0000256" key="7">
    <source>
        <dbReference type="ARBA" id="ARBA00038883"/>
    </source>
</evidence>
<evidence type="ECO:0000256" key="8">
    <source>
        <dbReference type="ARBA" id="ARBA00039903"/>
    </source>
</evidence>
<sequence>MVALEYQKADQGYGIILINRPEKRNAISEEMIAMFRRCLKQARKDNIKFLVITSAGEKMFCSGGDLTYLHANLGESEALERLNPMKDVLYEIASFPVPVIGVLNGDALGGGCELATACDIRIAKESAKFGFVQSNLGILPGWGGGVLLYEKVHPTFALQWLMEGKVYDTHLLKDKGWINRIVAEHELEDYDKLLQSYISKNSRQMLLLKKQYIKNRKRNTLYGDMSAEVEQTASIWGSEEHKLAVGKFLARK</sequence>
<comment type="caution">
    <text evidence="14">The sequence shown here is derived from an EMBL/GenBank/DDBJ whole genome shotgun (WGS) entry which is preliminary data.</text>
</comment>
<evidence type="ECO:0000256" key="5">
    <source>
        <dbReference type="ARBA" id="ARBA00036343"/>
    </source>
</evidence>
<dbReference type="GO" id="GO:0004492">
    <property type="term" value="F:methyl/ethyl malonyl-CoA decarboxylase activity"/>
    <property type="evidence" value="ECO:0007669"/>
    <property type="project" value="UniProtKB-EC"/>
</dbReference>
<evidence type="ECO:0000256" key="2">
    <source>
        <dbReference type="ARBA" id="ARBA00005254"/>
    </source>
</evidence>
<dbReference type="CDD" id="cd06558">
    <property type="entry name" value="crotonase-like"/>
    <property type="match status" value="1"/>
</dbReference>
<evidence type="ECO:0000256" key="1">
    <source>
        <dbReference type="ARBA" id="ARBA00004514"/>
    </source>
</evidence>
<evidence type="ECO:0000256" key="6">
    <source>
        <dbReference type="ARBA" id="ARBA00036541"/>
    </source>
</evidence>
<evidence type="ECO:0000256" key="4">
    <source>
        <dbReference type="ARBA" id="ARBA00023239"/>
    </source>
</evidence>
<dbReference type="RefSeq" id="WP_121202466.1">
    <property type="nucleotide sequence ID" value="NZ_RBZP01000001.1"/>
</dbReference>
<dbReference type="Pfam" id="PF00378">
    <property type="entry name" value="ECH_1"/>
    <property type="match status" value="1"/>
</dbReference>
<protein>
    <recommendedName>
        <fullName evidence="8">Ethylmalonyl-CoA decarboxylase</fullName>
        <ecNumber evidence="7">4.1.1.94</ecNumber>
    </recommendedName>
    <alternativeName>
        <fullName evidence="10">Enoyl-CoA hydratase domain-containing protein 1</fullName>
    </alternativeName>
    <alternativeName>
        <fullName evidence="9">Methylmalonyl-CoA decarboxylase</fullName>
    </alternativeName>
</protein>
<dbReference type="InterPro" id="IPR001753">
    <property type="entry name" value="Enoyl-CoA_hydra/iso"/>
</dbReference>
<dbReference type="PANTHER" id="PTHR11941">
    <property type="entry name" value="ENOYL-COA HYDRATASE-RELATED"/>
    <property type="match status" value="1"/>
</dbReference>
<evidence type="ECO:0000256" key="11">
    <source>
        <dbReference type="ARBA" id="ARBA00047446"/>
    </source>
</evidence>
<dbReference type="EMBL" id="RBZP01000001">
    <property type="protein sequence ID" value="RKQ37386.1"/>
    <property type="molecule type" value="Genomic_DNA"/>
</dbReference>
<comment type="subcellular location">
    <subcellularLocation>
        <location evidence="1">Cytoplasm</location>
        <location evidence="1">Cytosol</location>
    </subcellularLocation>
</comment>
<dbReference type="GO" id="GO:0005829">
    <property type="term" value="C:cytosol"/>
    <property type="evidence" value="ECO:0007669"/>
    <property type="project" value="UniProtKB-SubCell"/>
</dbReference>
<comment type="similarity">
    <text evidence="2 13">Belongs to the enoyl-CoA hydratase/isomerase family.</text>
</comment>
<evidence type="ECO:0000313" key="15">
    <source>
        <dbReference type="Proteomes" id="UP000269301"/>
    </source>
</evidence>
<dbReference type="Proteomes" id="UP000269301">
    <property type="component" value="Unassembled WGS sequence"/>
</dbReference>
<comment type="catalytic activity">
    <reaction evidence="11">
        <text>(S)-methylmalonyl-CoA + H(+) = propanoyl-CoA + CO2</text>
        <dbReference type="Rhea" id="RHEA:61340"/>
        <dbReference type="ChEBI" id="CHEBI:15378"/>
        <dbReference type="ChEBI" id="CHEBI:16526"/>
        <dbReference type="ChEBI" id="CHEBI:57327"/>
        <dbReference type="ChEBI" id="CHEBI:57392"/>
        <dbReference type="EC" id="4.1.1.94"/>
    </reaction>
    <physiologicalReaction direction="left-to-right" evidence="11">
        <dbReference type="Rhea" id="RHEA:61341"/>
    </physiologicalReaction>
</comment>
<keyword evidence="15" id="KW-1185">Reference proteome</keyword>
<evidence type="ECO:0000256" key="10">
    <source>
        <dbReference type="ARBA" id="ARBA00042182"/>
    </source>
</evidence>
<dbReference type="Gene3D" id="3.90.226.10">
    <property type="entry name" value="2-enoyl-CoA Hydratase, Chain A, domain 1"/>
    <property type="match status" value="1"/>
</dbReference>
<comment type="catalytic activity">
    <reaction evidence="6">
        <text>(2R)-ethylmalonyl-CoA + H(+) = butanoyl-CoA + CO2</text>
        <dbReference type="Rhea" id="RHEA:59540"/>
        <dbReference type="ChEBI" id="CHEBI:15378"/>
        <dbReference type="ChEBI" id="CHEBI:16526"/>
        <dbReference type="ChEBI" id="CHEBI:57371"/>
        <dbReference type="ChEBI" id="CHEBI:85316"/>
        <dbReference type="EC" id="4.1.1.94"/>
    </reaction>
    <physiologicalReaction direction="left-to-right" evidence="6">
        <dbReference type="Rhea" id="RHEA:59541"/>
    </physiologicalReaction>
</comment>
<dbReference type="InterPro" id="IPR018376">
    <property type="entry name" value="Enoyl-CoA_hyd/isom_CS"/>
</dbReference>
<organism evidence="14 15">
    <name type="scientific">Oceanobacillus halophilus</name>
    <dbReference type="NCBI Taxonomy" id="930130"/>
    <lineage>
        <taxon>Bacteria</taxon>
        <taxon>Bacillati</taxon>
        <taxon>Bacillota</taxon>
        <taxon>Bacilli</taxon>
        <taxon>Bacillales</taxon>
        <taxon>Bacillaceae</taxon>
        <taxon>Oceanobacillus</taxon>
    </lineage>
</organism>
<proteinExistence type="inferred from homology"/>
<dbReference type="PROSITE" id="PS00166">
    <property type="entry name" value="ENOYL_COA_HYDRATASE"/>
    <property type="match status" value="1"/>
</dbReference>
<dbReference type="InterPro" id="IPR029045">
    <property type="entry name" value="ClpP/crotonase-like_dom_sf"/>
</dbReference>
<dbReference type="OrthoDB" id="9787660at2"/>
<dbReference type="SUPFAM" id="SSF52096">
    <property type="entry name" value="ClpP/crotonase"/>
    <property type="match status" value="1"/>
</dbReference>
<accession>A0A495ABK1</accession>
<evidence type="ECO:0000256" key="13">
    <source>
        <dbReference type="RuleBase" id="RU003707"/>
    </source>
</evidence>